<organism evidence="1 2">
    <name type="scientific">Agrobacterium rubi TR3 = NBRC 13261</name>
    <dbReference type="NCBI Taxonomy" id="1368415"/>
    <lineage>
        <taxon>Bacteria</taxon>
        <taxon>Pseudomonadati</taxon>
        <taxon>Pseudomonadota</taxon>
        <taxon>Alphaproteobacteria</taxon>
        <taxon>Hyphomicrobiales</taxon>
        <taxon>Rhizobiaceae</taxon>
        <taxon>Rhizobium/Agrobacterium group</taxon>
        <taxon>Agrobacterium</taxon>
    </lineage>
</organism>
<evidence type="ECO:0000313" key="2">
    <source>
        <dbReference type="Proteomes" id="UP000028701"/>
    </source>
</evidence>
<reference evidence="1 2" key="1">
    <citation type="submission" date="2014-08" db="EMBL/GenBank/DDBJ databases">
        <title>Whole genome shotgun sequence of Rhizobium rubi NBRC 13261.</title>
        <authorList>
            <person name="Katano-Makiyama Y."/>
            <person name="Hosoyama A."/>
            <person name="Hashimoto M."/>
            <person name="Hosoyama Y."/>
            <person name="Noguchi M."/>
            <person name="Tsuchikane K."/>
            <person name="Uohara A."/>
            <person name="Ohji S."/>
            <person name="Ichikawa N."/>
            <person name="Kimura A."/>
            <person name="Yamazoe A."/>
            <person name="Fujita N."/>
        </authorList>
    </citation>
    <scope>NUCLEOTIDE SEQUENCE [LARGE SCALE GENOMIC DNA]</scope>
    <source>
        <strain evidence="1 2">NBRC 13261</strain>
    </source>
</reference>
<dbReference type="AlphaFoldDB" id="A0A081D2C7"/>
<comment type="caution">
    <text evidence="1">The sequence shown here is derived from an EMBL/GenBank/DDBJ whole genome shotgun (WGS) entry which is preliminary data.</text>
</comment>
<protein>
    <submittedName>
        <fullName evidence="1">Uncharacterized protein</fullName>
    </submittedName>
</protein>
<sequence length="56" mass="6148">MGDLIVSAVSPPGIMFSAGETSARRFMEFFTAQIRNPNTRKAYIGPVGPKLTFHFS</sequence>
<dbReference type="Proteomes" id="UP000028701">
    <property type="component" value="Unassembled WGS sequence"/>
</dbReference>
<dbReference type="RefSeq" id="WP_165572266.1">
    <property type="nucleotide sequence ID" value="NZ_BBJU01000031.1"/>
</dbReference>
<name>A0A081D2C7_9HYPH</name>
<proteinExistence type="predicted"/>
<accession>A0A081D2C7</accession>
<dbReference type="EMBL" id="BBJU01000031">
    <property type="protein sequence ID" value="GAK73073.1"/>
    <property type="molecule type" value="Genomic_DNA"/>
</dbReference>
<gene>
    <name evidence="1" type="ORF">RRU01S_31_00070</name>
</gene>
<evidence type="ECO:0000313" key="1">
    <source>
        <dbReference type="EMBL" id="GAK73073.1"/>
    </source>
</evidence>